<evidence type="ECO:0000256" key="5">
    <source>
        <dbReference type="SAM" id="Phobius"/>
    </source>
</evidence>
<reference evidence="8" key="2">
    <citation type="submission" date="2021-04" db="EMBL/GenBank/DDBJ databases">
        <authorList>
            <person name="Gilroy R."/>
        </authorList>
    </citation>
    <scope>NUCLEOTIDE SEQUENCE</scope>
    <source>
        <strain evidence="8">ChiGjej4B4-12881</strain>
    </source>
</reference>
<dbReference type="Pfam" id="PF00905">
    <property type="entry name" value="Transpeptidase"/>
    <property type="match status" value="1"/>
</dbReference>
<dbReference type="Gene3D" id="3.90.1310.10">
    <property type="entry name" value="Penicillin-binding protein 2a (Domain 2)"/>
    <property type="match status" value="1"/>
</dbReference>
<reference evidence="8" key="1">
    <citation type="journal article" date="2021" name="PeerJ">
        <title>Extensive microbial diversity within the chicken gut microbiome revealed by metagenomics and culture.</title>
        <authorList>
            <person name="Gilroy R."/>
            <person name="Ravi A."/>
            <person name="Getino M."/>
            <person name="Pursley I."/>
            <person name="Horton D.L."/>
            <person name="Alikhan N.F."/>
            <person name="Baker D."/>
            <person name="Gharbi K."/>
            <person name="Hall N."/>
            <person name="Watson M."/>
            <person name="Adriaenssens E.M."/>
            <person name="Foster-Nyarko E."/>
            <person name="Jarju S."/>
            <person name="Secka A."/>
            <person name="Antonio M."/>
            <person name="Oren A."/>
            <person name="Chaudhuri R.R."/>
            <person name="La Ragione R."/>
            <person name="Hildebrand F."/>
            <person name="Pallen M.J."/>
        </authorList>
    </citation>
    <scope>NUCLEOTIDE SEQUENCE</scope>
    <source>
        <strain evidence="8">ChiGjej4B4-12881</strain>
    </source>
</reference>
<feature type="non-terminal residue" evidence="8">
    <location>
        <position position="684"/>
    </location>
</feature>
<feature type="region of interest" description="Disordered" evidence="4">
    <location>
        <begin position="632"/>
        <end position="684"/>
    </location>
</feature>
<comment type="similarity">
    <text evidence="2">Belongs to the transpeptidase family.</text>
</comment>
<evidence type="ECO:0000313" key="8">
    <source>
        <dbReference type="EMBL" id="HIX53323.1"/>
    </source>
</evidence>
<dbReference type="EMBL" id="DXEU01000204">
    <property type="protein sequence ID" value="HIX53323.1"/>
    <property type="molecule type" value="Genomic_DNA"/>
</dbReference>
<gene>
    <name evidence="8" type="ORF">IAA28_11050</name>
</gene>
<feature type="transmembrane region" description="Helical" evidence="5">
    <location>
        <begin position="28"/>
        <end position="50"/>
    </location>
</feature>
<accession>A0A9D1W6X9</accession>
<evidence type="ECO:0000256" key="3">
    <source>
        <dbReference type="ARBA" id="ARBA00023136"/>
    </source>
</evidence>
<dbReference type="PANTHER" id="PTHR30627:SF1">
    <property type="entry name" value="PEPTIDOGLYCAN D,D-TRANSPEPTIDASE FTSI"/>
    <property type="match status" value="1"/>
</dbReference>
<keyword evidence="3 5" id="KW-0472">Membrane</keyword>
<organism evidence="8 9">
    <name type="scientific">Candidatus Lachnoclostridium stercoripullorum</name>
    <dbReference type="NCBI Taxonomy" id="2838635"/>
    <lineage>
        <taxon>Bacteria</taxon>
        <taxon>Bacillati</taxon>
        <taxon>Bacillota</taxon>
        <taxon>Clostridia</taxon>
        <taxon>Lachnospirales</taxon>
        <taxon>Lachnospiraceae</taxon>
    </lineage>
</organism>
<dbReference type="GO" id="GO:0005886">
    <property type="term" value="C:plasma membrane"/>
    <property type="evidence" value="ECO:0007669"/>
    <property type="project" value="TreeGrafter"/>
</dbReference>
<keyword evidence="5" id="KW-0812">Transmembrane</keyword>
<feature type="domain" description="Penicillin-binding protein transpeptidase" evidence="6">
    <location>
        <begin position="291"/>
        <end position="619"/>
    </location>
</feature>
<feature type="compositionally biased region" description="Acidic residues" evidence="4">
    <location>
        <begin position="653"/>
        <end position="667"/>
    </location>
</feature>
<proteinExistence type="inferred from homology"/>
<comment type="caution">
    <text evidence="8">The sequence shown here is derived from an EMBL/GenBank/DDBJ whole genome shotgun (WGS) entry which is preliminary data.</text>
</comment>
<dbReference type="SUPFAM" id="SSF56601">
    <property type="entry name" value="beta-lactamase/transpeptidase-like"/>
    <property type="match status" value="1"/>
</dbReference>
<dbReference type="InterPro" id="IPR005311">
    <property type="entry name" value="PBP_dimer"/>
</dbReference>
<evidence type="ECO:0000256" key="2">
    <source>
        <dbReference type="ARBA" id="ARBA00007171"/>
    </source>
</evidence>
<evidence type="ECO:0000259" key="6">
    <source>
        <dbReference type="Pfam" id="PF00905"/>
    </source>
</evidence>
<dbReference type="PANTHER" id="PTHR30627">
    <property type="entry name" value="PEPTIDOGLYCAN D,D-TRANSPEPTIDASE"/>
    <property type="match status" value="1"/>
</dbReference>
<dbReference type="InterPro" id="IPR036138">
    <property type="entry name" value="PBP_dimer_sf"/>
</dbReference>
<dbReference type="InterPro" id="IPR012338">
    <property type="entry name" value="Beta-lactam/transpept-like"/>
</dbReference>
<evidence type="ECO:0000313" key="9">
    <source>
        <dbReference type="Proteomes" id="UP000886780"/>
    </source>
</evidence>
<dbReference type="InterPro" id="IPR050515">
    <property type="entry name" value="Beta-lactam/transpept"/>
</dbReference>
<protein>
    <submittedName>
        <fullName evidence="8">Penicillin-binding protein 2</fullName>
    </submittedName>
</protein>
<sequence>MKTSRTTTDGSHRNHKKRVFTNYMQEKLAVTVLVITLALFALVLVLYNIIKENNQEYSKIVLNQHSSYDSRTIPYKRGDIVDRNGTYLAVSDKVYNLIIDARQIMDGYDPQNGKDKYLDATTTALATAFGYDKAELTNLILENPDSPYIRYARQLTVDQKEGFEATRDEMNEAFSESDIASEKEKKVHGVWFEEEYKRYYPYNDSASTVLGFASSDGTTGNGGIEQSYNSVLTGTNGREYGYLNDDSNLETVIKPAVNGNTVVSTIDLNVQQVVEKYIDEWMTTTGSENIGVVVMDPDTGEILAMATDRMYDLNNPRDLTVRYTQAEIDAMSDEEQMEAWYQLWRNYCVSDTYEPGSPSKIFTIAAALEEGIISGNETFFCDGGQDVAGTYIRCVNRVGGHGNLTVAESLMVSCNDVLMQIVSREGKEIFYKYQDMFGFTEKTGIDLPGEADTSGLGYTVDTAGPVDMATNSFGQNYNCTMVQMAAAYCSVLNGGSYYQPHVVKQILNSQGSVVKKVEPVLVRETVSQSTSDFIRDALFQTVYGERGTGKAAQVAGYELGGKTGTAEKLPRGSRNYVVSFCGFAPVDHPEVLVYVVVDQPHVEDQPHSTYASEIFAKIMGEILPYLNVFPETAPQESGEETGLPQEEGITDNTSEETGETPAEETGGEETAPQEPYPDEELVLP</sequence>
<evidence type="ECO:0000259" key="7">
    <source>
        <dbReference type="Pfam" id="PF03717"/>
    </source>
</evidence>
<dbReference type="Pfam" id="PF03717">
    <property type="entry name" value="PBP_dimer"/>
    <property type="match status" value="1"/>
</dbReference>
<comment type="subcellular location">
    <subcellularLocation>
        <location evidence="1">Membrane</location>
    </subcellularLocation>
</comment>
<feature type="domain" description="Penicillin-binding protein dimerisation" evidence="7">
    <location>
        <begin position="73"/>
        <end position="248"/>
    </location>
</feature>
<name>A0A9D1W6X9_9FIRM</name>
<dbReference type="GO" id="GO:0071555">
    <property type="term" value="P:cell wall organization"/>
    <property type="evidence" value="ECO:0007669"/>
    <property type="project" value="TreeGrafter"/>
</dbReference>
<evidence type="ECO:0000256" key="4">
    <source>
        <dbReference type="SAM" id="MobiDB-lite"/>
    </source>
</evidence>
<dbReference type="InterPro" id="IPR001460">
    <property type="entry name" value="PCN-bd_Tpept"/>
</dbReference>
<keyword evidence="5" id="KW-1133">Transmembrane helix</keyword>
<dbReference type="AlphaFoldDB" id="A0A9D1W6X9"/>
<dbReference type="Proteomes" id="UP000886780">
    <property type="component" value="Unassembled WGS sequence"/>
</dbReference>
<dbReference type="SUPFAM" id="SSF56519">
    <property type="entry name" value="Penicillin binding protein dimerisation domain"/>
    <property type="match status" value="1"/>
</dbReference>
<dbReference type="GO" id="GO:0008658">
    <property type="term" value="F:penicillin binding"/>
    <property type="evidence" value="ECO:0007669"/>
    <property type="project" value="InterPro"/>
</dbReference>
<evidence type="ECO:0000256" key="1">
    <source>
        <dbReference type="ARBA" id="ARBA00004370"/>
    </source>
</evidence>
<dbReference type="Gene3D" id="3.40.710.10">
    <property type="entry name" value="DD-peptidase/beta-lactamase superfamily"/>
    <property type="match status" value="1"/>
</dbReference>